<dbReference type="AlphaFoldDB" id="A0A4Y8LQ06"/>
<keyword evidence="3" id="KW-1185">Reference proteome</keyword>
<dbReference type="PANTHER" id="PTHR18964:SF149">
    <property type="entry name" value="BIFUNCTIONAL UDP-N-ACETYLGLUCOSAMINE 2-EPIMERASE_N-ACETYLMANNOSAMINE KINASE"/>
    <property type="match status" value="1"/>
</dbReference>
<dbReference type="InterPro" id="IPR000600">
    <property type="entry name" value="ROK"/>
</dbReference>
<dbReference type="OrthoDB" id="9810372at2"/>
<dbReference type="Pfam" id="PF00480">
    <property type="entry name" value="ROK"/>
    <property type="match status" value="1"/>
</dbReference>
<dbReference type="RefSeq" id="WP_135153942.1">
    <property type="nucleotide sequence ID" value="NZ_SOMN01000036.1"/>
</dbReference>
<comment type="similarity">
    <text evidence="1">Belongs to the ROK (NagC/XylR) family.</text>
</comment>
<evidence type="ECO:0000256" key="1">
    <source>
        <dbReference type="ARBA" id="ARBA00006479"/>
    </source>
</evidence>
<evidence type="ECO:0000313" key="2">
    <source>
        <dbReference type="EMBL" id="TFE23314.1"/>
    </source>
</evidence>
<organism evidence="2 3">
    <name type="scientific">Cohnella luojiensis</name>
    <dbReference type="NCBI Taxonomy" id="652876"/>
    <lineage>
        <taxon>Bacteria</taxon>
        <taxon>Bacillati</taxon>
        <taxon>Bacillota</taxon>
        <taxon>Bacilli</taxon>
        <taxon>Bacillales</taxon>
        <taxon>Paenibacillaceae</taxon>
        <taxon>Cohnella</taxon>
    </lineage>
</organism>
<name>A0A4Y8LQ06_9BACL</name>
<gene>
    <name evidence="2" type="ORF">E2980_19605</name>
</gene>
<proteinExistence type="inferred from homology"/>
<dbReference type="SUPFAM" id="SSF53067">
    <property type="entry name" value="Actin-like ATPase domain"/>
    <property type="match status" value="1"/>
</dbReference>
<reference evidence="2 3" key="1">
    <citation type="submission" date="2019-03" db="EMBL/GenBank/DDBJ databases">
        <title>Cohnella endophytica sp. nov., a novel endophytic bacterium isolated from bark of Sonneratia apetala.</title>
        <authorList>
            <person name="Tuo L."/>
        </authorList>
    </citation>
    <scope>NUCLEOTIDE SEQUENCE [LARGE SCALE GENOMIC DNA]</scope>
    <source>
        <strain evidence="2 3">CCTCC AB 208254</strain>
    </source>
</reference>
<protein>
    <submittedName>
        <fullName evidence="2">ROK family protein</fullName>
    </submittedName>
</protein>
<comment type="caution">
    <text evidence="2">The sequence shown here is derived from an EMBL/GenBank/DDBJ whole genome shotgun (WGS) entry which is preliminary data.</text>
</comment>
<dbReference type="PROSITE" id="PS01125">
    <property type="entry name" value="ROK"/>
    <property type="match status" value="1"/>
</dbReference>
<dbReference type="Gene3D" id="3.30.420.40">
    <property type="match status" value="2"/>
</dbReference>
<dbReference type="EMBL" id="SOMN01000036">
    <property type="protein sequence ID" value="TFE23314.1"/>
    <property type="molecule type" value="Genomic_DNA"/>
</dbReference>
<sequence length="318" mass="32231">MTNKVYAGIDLGGTKILAVIVDDNGNILNKSEVSTNAQEGSDAVIRRMIELISKCLDKSQQLVSIGVATAGTLNTGEGIVAYAFNLGWSNVPLGQLLQQAFGVPVNLENDANAAAYGEWAVGAGRGTKDCVYVTVSTGIGAGIVSGGRLIRGRDASAGELGHITIDWKGPQCPCGNIGCLELYASGTAIGRRAQQLAAEFPEKASALTGKAGTTNSITSRHVAEAASEGDELSASILKEAGQALGAGLVGIIHVMNPEVLIVGGGAASIGAPLLDPMHQVIADRGISNMAAGVRIVSPSLGKEAGAIGAALLVFNTVS</sequence>
<evidence type="ECO:0000313" key="3">
    <source>
        <dbReference type="Proteomes" id="UP000297900"/>
    </source>
</evidence>
<dbReference type="CDD" id="cd24068">
    <property type="entry name" value="ASKHA_NBD_ROK_FnNanK-like"/>
    <property type="match status" value="1"/>
</dbReference>
<accession>A0A4Y8LQ06</accession>
<dbReference type="Proteomes" id="UP000297900">
    <property type="component" value="Unassembled WGS sequence"/>
</dbReference>
<dbReference type="PANTHER" id="PTHR18964">
    <property type="entry name" value="ROK (REPRESSOR, ORF, KINASE) FAMILY"/>
    <property type="match status" value="1"/>
</dbReference>
<dbReference type="InterPro" id="IPR043129">
    <property type="entry name" value="ATPase_NBD"/>
</dbReference>
<dbReference type="InterPro" id="IPR049874">
    <property type="entry name" value="ROK_cs"/>
</dbReference>